<reference evidence="2" key="1">
    <citation type="journal article" date="2019" name="Int. J. Syst. Evol. Microbiol.">
        <title>The Global Catalogue of Microorganisms (GCM) 10K type strain sequencing project: providing services to taxonomists for standard genome sequencing and annotation.</title>
        <authorList>
            <consortium name="The Broad Institute Genomics Platform"/>
            <consortium name="The Broad Institute Genome Sequencing Center for Infectious Disease"/>
            <person name="Wu L."/>
            <person name="Ma J."/>
        </authorList>
    </citation>
    <scope>NUCLEOTIDE SEQUENCE [LARGE SCALE GENOMIC DNA]</scope>
    <source>
        <strain evidence="2">CCUG 54822</strain>
    </source>
</reference>
<accession>A0ABW3ZY83</accession>
<dbReference type="Proteomes" id="UP001597178">
    <property type="component" value="Unassembled WGS sequence"/>
</dbReference>
<gene>
    <name evidence="1" type="ORF">ACFQ4A_17435</name>
</gene>
<sequence length="116" mass="13788">MIVYYDSYCKLCTHSSVFWKKIDWRNRLRYSSFRDLENYPKAMAEKLHVYDRGQWFQGYDAIIAISKKLPPLWPILPILYVFKWVGLGELMYNTIAKNRKLVPVKQCGDDGCRIDS</sequence>
<evidence type="ECO:0000313" key="1">
    <source>
        <dbReference type="EMBL" id="MFD1363391.1"/>
    </source>
</evidence>
<comment type="caution">
    <text evidence="1">The sequence shown here is derived from an EMBL/GenBank/DDBJ whole genome shotgun (WGS) entry which is preliminary data.</text>
</comment>
<keyword evidence="2" id="KW-1185">Reference proteome</keyword>
<dbReference type="EMBL" id="JBHTNH010000056">
    <property type="protein sequence ID" value="MFD1363391.1"/>
    <property type="molecule type" value="Genomic_DNA"/>
</dbReference>
<dbReference type="RefSeq" id="WP_382402641.1">
    <property type="nucleotide sequence ID" value="NZ_JBHTNH010000056.1"/>
</dbReference>
<name>A0ABW3ZY83_9BACI</name>
<dbReference type="InterPro" id="IPR007263">
    <property type="entry name" value="DCC1-like"/>
</dbReference>
<protein>
    <submittedName>
        <fullName evidence="1">Thiol-disulfide oxidoreductase DCC family protein</fullName>
    </submittedName>
</protein>
<evidence type="ECO:0000313" key="2">
    <source>
        <dbReference type="Proteomes" id="UP001597178"/>
    </source>
</evidence>
<proteinExistence type="predicted"/>
<organism evidence="1 2">
    <name type="scientific">Lentibacillus salinarum</name>
    <dbReference type="NCBI Taxonomy" id="446820"/>
    <lineage>
        <taxon>Bacteria</taxon>
        <taxon>Bacillati</taxon>
        <taxon>Bacillota</taxon>
        <taxon>Bacilli</taxon>
        <taxon>Bacillales</taxon>
        <taxon>Bacillaceae</taxon>
        <taxon>Lentibacillus</taxon>
    </lineage>
</organism>
<dbReference type="Pfam" id="PF04134">
    <property type="entry name" value="DCC1-like"/>
    <property type="match status" value="1"/>
</dbReference>